<name>A0A0F9J817_9ZZZZ</name>
<evidence type="ECO:0000313" key="1">
    <source>
        <dbReference type="EMBL" id="KKM65944.1"/>
    </source>
</evidence>
<organism evidence="1">
    <name type="scientific">marine sediment metagenome</name>
    <dbReference type="NCBI Taxonomy" id="412755"/>
    <lineage>
        <taxon>unclassified sequences</taxon>
        <taxon>metagenomes</taxon>
        <taxon>ecological metagenomes</taxon>
    </lineage>
</organism>
<accession>A0A0F9J817</accession>
<proteinExistence type="predicted"/>
<dbReference type="EMBL" id="LAZR01010630">
    <property type="protein sequence ID" value="KKM65944.1"/>
    <property type="molecule type" value="Genomic_DNA"/>
</dbReference>
<protein>
    <submittedName>
        <fullName evidence="1">Uncharacterized protein</fullName>
    </submittedName>
</protein>
<comment type="caution">
    <text evidence="1">The sequence shown here is derived from an EMBL/GenBank/DDBJ whole genome shotgun (WGS) entry which is preliminary data.</text>
</comment>
<sequence>MSIKKRICDVCGKNFTGYDIEDRKNKLEMHRTVDVPCLISKERTTWWVRIQIKHNFLNQEICKTCAVRLVKVAVRKLCIEDIHDETSD</sequence>
<dbReference type="AlphaFoldDB" id="A0A0F9J817"/>
<reference evidence="1" key="1">
    <citation type="journal article" date="2015" name="Nature">
        <title>Complex archaea that bridge the gap between prokaryotes and eukaryotes.</title>
        <authorList>
            <person name="Spang A."/>
            <person name="Saw J.H."/>
            <person name="Jorgensen S.L."/>
            <person name="Zaremba-Niedzwiedzka K."/>
            <person name="Martijn J."/>
            <person name="Lind A.E."/>
            <person name="van Eijk R."/>
            <person name="Schleper C."/>
            <person name="Guy L."/>
            <person name="Ettema T.J."/>
        </authorList>
    </citation>
    <scope>NUCLEOTIDE SEQUENCE</scope>
</reference>
<gene>
    <name evidence="1" type="ORF">LCGC14_1486190</name>
</gene>